<feature type="region of interest" description="Disordered" evidence="1">
    <location>
        <begin position="103"/>
        <end position="140"/>
    </location>
</feature>
<evidence type="ECO:0000313" key="3">
    <source>
        <dbReference type="Proteomes" id="UP000822688"/>
    </source>
</evidence>
<dbReference type="Proteomes" id="UP000822688">
    <property type="component" value="Chromosome V"/>
</dbReference>
<reference evidence="2" key="1">
    <citation type="submission" date="2020-06" db="EMBL/GenBank/DDBJ databases">
        <title>WGS assembly of Ceratodon purpureus strain R40.</title>
        <authorList>
            <person name="Carey S.B."/>
            <person name="Jenkins J."/>
            <person name="Shu S."/>
            <person name="Lovell J.T."/>
            <person name="Sreedasyam A."/>
            <person name="Maumus F."/>
            <person name="Tiley G.P."/>
            <person name="Fernandez-Pozo N."/>
            <person name="Barry K."/>
            <person name="Chen C."/>
            <person name="Wang M."/>
            <person name="Lipzen A."/>
            <person name="Daum C."/>
            <person name="Saski C.A."/>
            <person name="Payton A.C."/>
            <person name="Mcbreen J.C."/>
            <person name="Conrad R.E."/>
            <person name="Kollar L.M."/>
            <person name="Olsson S."/>
            <person name="Huttunen S."/>
            <person name="Landis J.B."/>
            <person name="Wickett N.J."/>
            <person name="Johnson M.G."/>
            <person name="Rensing S.A."/>
            <person name="Grimwood J."/>
            <person name="Schmutz J."/>
            <person name="Mcdaniel S.F."/>
        </authorList>
    </citation>
    <scope>NUCLEOTIDE SEQUENCE</scope>
    <source>
        <strain evidence="2">R40</strain>
    </source>
</reference>
<sequence length="140" mass="15365">MTYISSGNSKSSHQKQRNAPQEKLDEDASRSKHTHHKQPLHVYLCSEMLLKRRGGCTVPRGEPRCCSRDNRCCYAEVQSMSEGVYVVRAGRVYSTLCTVKAVSGGRTPPPTPLSAPTADVGEGAEVGEVRRRRGGAPRRP</sequence>
<feature type="compositionally biased region" description="Low complexity" evidence="1">
    <location>
        <begin position="114"/>
        <end position="123"/>
    </location>
</feature>
<gene>
    <name evidence="2" type="ORF">KC19_VG071000</name>
</gene>
<evidence type="ECO:0000256" key="1">
    <source>
        <dbReference type="SAM" id="MobiDB-lite"/>
    </source>
</evidence>
<protein>
    <submittedName>
        <fullName evidence="2">Uncharacterized protein</fullName>
    </submittedName>
</protein>
<dbReference type="EMBL" id="CM026426">
    <property type="protein sequence ID" value="KAG0572130.1"/>
    <property type="molecule type" value="Genomic_DNA"/>
</dbReference>
<accession>A0A8T0HMM0</accession>
<evidence type="ECO:0000313" key="2">
    <source>
        <dbReference type="EMBL" id="KAG0572130.1"/>
    </source>
</evidence>
<dbReference type="AlphaFoldDB" id="A0A8T0HMM0"/>
<feature type="compositionally biased region" description="Basic residues" evidence="1">
    <location>
        <begin position="130"/>
        <end position="140"/>
    </location>
</feature>
<feature type="region of interest" description="Disordered" evidence="1">
    <location>
        <begin position="1"/>
        <end position="38"/>
    </location>
</feature>
<name>A0A8T0HMM0_CERPU</name>
<feature type="compositionally biased region" description="Polar residues" evidence="1">
    <location>
        <begin position="1"/>
        <end position="11"/>
    </location>
</feature>
<proteinExistence type="predicted"/>
<organism evidence="2 3">
    <name type="scientific">Ceratodon purpureus</name>
    <name type="common">Fire moss</name>
    <name type="synonym">Dicranum purpureum</name>
    <dbReference type="NCBI Taxonomy" id="3225"/>
    <lineage>
        <taxon>Eukaryota</taxon>
        <taxon>Viridiplantae</taxon>
        <taxon>Streptophyta</taxon>
        <taxon>Embryophyta</taxon>
        <taxon>Bryophyta</taxon>
        <taxon>Bryophytina</taxon>
        <taxon>Bryopsida</taxon>
        <taxon>Dicranidae</taxon>
        <taxon>Pseudoditrichales</taxon>
        <taxon>Ditrichaceae</taxon>
        <taxon>Ceratodon</taxon>
    </lineage>
</organism>
<keyword evidence="3" id="KW-1185">Reference proteome</keyword>
<comment type="caution">
    <text evidence="2">The sequence shown here is derived from an EMBL/GenBank/DDBJ whole genome shotgun (WGS) entry which is preliminary data.</text>
</comment>
<feature type="compositionally biased region" description="Basic and acidic residues" evidence="1">
    <location>
        <begin position="20"/>
        <end position="30"/>
    </location>
</feature>